<protein>
    <submittedName>
        <fullName evidence="4">Aste57867_9524 protein</fullName>
    </submittedName>
</protein>
<gene>
    <name evidence="4" type="primary">Aste57867_9524</name>
    <name evidence="3" type="ORF">As57867_009487</name>
    <name evidence="4" type="ORF">ASTE57867_9524</name>
</gene>
<feature type="chain" id="PRO_5036355438" evidence="2">
    <location>
        <begin position="23"/>
        <end position="267"/>
    </location>
</feature>
<keyword evidence="1" id="KW-0472">Membrane</keyword>
<keyword evidence="1" id="KW-0812">Transmembrane</keyword>
<evidence type="ECO:0000313" key="3">
    <source>
        <dbReference type="EMBL" id="KAF0699931.1"/>
    </source>
</evidence>
<feature type="transmembrane region" description="Helical" evidence="1">
    <location>
        <begin position="126"/>
        <end position="148"/>
    </location>
</feature>
<sequence>MFRRLILAGVCALALFTTSTVAQVPVTTTLAPTAAPVPVNALFPLAATACQRCANNPLPNSPDCLQAFKGVPGKYCHKWLSGGVQQACCCPTAAICPAQSLKQDTCACDTPGMPNKAPVVVVKPRIAWWVWLLVAIGTCLLIVALWYFCCRNSNMCADDPVYVEQPVMYVQQQYPGQPVVAGQPGYVVGQPGYVVAGQPGYMYGQPGYYDNGAGVAAGVAIGATAGLVGGVALGAAMGGGMHGGYGGGYGADMSAGGGGGGDFGGDF</sequence>
<proteinExistence type="predicted"/>
<accession>A0A485KNF0</accession>
<keyword evidence="5" id="KW-1185">Reference proteome</keyword>
<reference evidence="4 5" key="1">
    <citation type="submission" date="2019-03" db="EMBL/GenBank/DDBJ databases">
        <authorList>
            <person name="Gaulin E."/>
            <person name="Dumas B."/>
        </authorList>
    </citation>
    <scope>NUCLEOTIDE SEQUENCE [LARGE SCALE GENOMIC DNA]</scope>
    <source>
        <strain evidence="4">CBS 568.67</strain>
    </source>
</reference>
<evidence type="ECO:0000256" key="2">
    <source>
        <dbReference type="SAM" id="SignalP"/>
    </source>
</evidence>
<reference evidence="3" key="2">
    <citation type="submission" date="2019-06" db="EMBL/GenBank/DDBJ databases">
        <title>Genomics analysis of Aphanomyces spp. identifies a new class of oomycete effector associated with host adaptation.</title>
        <authorList>
            <person name="Gaulin E."/>
        </authorList>
    </citation>
    <scope>NUCLEOTIDE SEQUENCE</scope>
    <source>
        <strain evidence="3">CBS 578.67</strain>
    </source>
</reference>
<dbReference type="EMBL" id="VJMH01005146">
    <property type="protein sequence ID" value="KAF0699931.1"/>
    <property type="molecule type" value="Genomic_DNA"/>
</dbReference>
<dbReference type="Proteomes" id="UP000332933">
    <property type="component" value="Unassembled WGS sequence"/>
</dbReference>
<dbReference type="AlphaFoldDB" id="A0A485KNF0"/>
<keyword evidence="1" id="KW-1133">Transmembrane helix</keyword>
<feature type="signal peptide" evidence="2">
    <location>
        <begin position="1"/>
        <end position="22"/>
    </location>
</feature>
<keyword evidence="2" id="KW-0732">Signal</keyword>
<evidence type="ECO:0000313" key="4">
    <source>
        <dbReference type="EMBL" id="VFT86403.1"/>
    </source>
</evidence>
<dbReference type="EMBL" id="CAADRA010005167">
    <property type="protein sequence ID" value="VFT86403.1"/>
    <property type="molecule type" value="Genomic_DNA"/>
</dbReference>
<organism evidence="4 5">
    <name type="scientific">Aphanomyces stellatus</name>
    <dbReference type="NCBI Taxonomy" id="120398"/>
    <lineage>
        <taxon>Eukaryota</taxon>
        <taxon>Sar</taxon>
        <taxon>Stramenopiles</taxon>
        <taxon>Oomycota</taxon>
        <taxon>Saprolegniomycetes</taxon>
        <taxon>Saprolegniales</taxon>
        <taxon>Verrucalvaceae</taxon>
        <taxon>Aphanomyces</taxon>
    </lineage>
</organism>
<evidence type="ECO:0000313" key="5">
    <source>
        <dbReference type="Proteomes" id="UP000332933"/>
    </source>
</evidence>
<evidence type="ECO:0000256" key="1">
    <source>
        <dbReference type="SAM" id="Phobius"/>
    </source>
</evidence>
<name>A0A485KNF0_9STRA</name>